<keyword evidence="7" id="KW-0539">Nucleus</keyword>
<evidence type="ECO:0000256" key="1">
    <source>
        <dbReference type="ARBA" id="ARBA00004123"/>
    </source>
</evidence>
<gene>
    <name evidence="11" type="ORF">E3N88_03548</name>
</gene>
<keyword evidence="6" id="KW-0804">Transcription</keyword>
<dbReference type="GO" id="GO:0006952">
    <property type="term" value="P:defense response"/>
    <property type="evidence" value="ECO:0007669"/>
    <property type="project" value="UniProtKB-KW"/>
</dbReference>
<dbReference type="PROSITE" id="PS51032">
    <property type="entry name" value="AP2_ERF"/>
    <property type="match status" value="1"/>
</dbReference>
<feature type="compositionally biased region" description="Gly residues" evidence="9">
    <location>
        <begin position="172"/>
        <end position="181"/>
    </location>
</feature>
<dbReference type="Gene3D" id="3.30.730.10">
    <property type="entry name" value="AP2/ERF domain"/>
    <property type="match status" value="1"/>
</dbReference>
<evidence type="ECO:0000313" key="11">
    <source>
        <dbReference type="EMBL" id="KAD7480412.1"/>
    </source>
</evidence>
<evidence type="ECO:0000256" key="2">
    <source>
        <dbReference type="ARBA" id="ARBA00022821"/>
    </source>
</evidence>
<keyword evidence="12" id="KW-1185">Reference proteome</keyword>
<comment type="similarity">
    <text evidence="8">Belongs to the AP2/ERF transcription factor family. ERF subfamily.</text>
</comment>
<dbReference type="OrthoDB" id="1932364at2759"/>
<dbReference type="SMART" id="SM00380">
    <property type="entry name" value="AP2"/>
    <property type="match status" value="1"/>
</dbReference>
<sequence>MANRRHRHSSAPAADNTPPVPTAGNSTGRHPVYHGIRRRAGKWVSEIREPNKSSRIWLGTYPTPEMAAAAYDVAALALKGSYAVLNFPDSILPNTLPESPSADDIRAAAARAAAARGSTNEVGAGSSTSTPTGEFMDDEAVFGMPNMISDMAEGMLLSPPRMNPIPPEDGDSSGGGNLWDY</sequence>
<feature type="domain" description="AP2/ERF" evidence="10">
    <location>
        <begin position="32"/>
        <end position="88"/>
    </location>
</feature>
<name>A0A5N6Q712_9ASTR</name>
<evidence type="ECO:0000313" key="12">
    <source>
        <dbReference type="Proteomes" id="UP000326396"/>
    </source>
</evidence>
<dbReference type="FunFam" id="3.30.730.10:FF:000001">
    <property type="entry name" value="Ethylene-responsive transcription factor 2"/>
    <property type="match status" value="1"/>
</dbReference>
<dbReference type="Proteomes" id="UP000326396">
    <property type="component" value="Linkage Group LG1"/>
</dbReference>
<evidence type="ECO:0000256" key="6">
    <source>
        <dbReference type="ARBA" id="ARBA00023163"/>
    </source>
</evidence>
<dbReference type="PRINTS" id="PR00367">
    <property type="entry name" value="ETHRSPELEMNT"/>
</dbReference>
<keyword evidence="2" id="KW-0611">Plant defense</keyword>
<feature type="region of interest" description="Disordered" evidence="9">
    <location>
        <begin position="115"/>
        <end position="135"/>
    </location>
</feature>
<dbReference type="CDD" id="cd00018">
    <property type="entry name" value="AP2"/>
    <property type="match status" value="1"/>
</dbReference>
<dbReference type="PANTHER" id="PTHR31839">
    <property type="entry name" value="DEHYDRATION-RESPONSIVE ELEMENT-BINDING PROTEIN 1D"/>
    <property type="match status" value="1"/>
</dbReference>
<dbReference type="Pfam" id="PF00847">
    <property type="entry name" value="AP2"/>
    <property type="match status" value="1"/>
</dbReference>
<evidence type="ECO:0000256" key="8">
    <source>
        <dbReference type="ARBA" id="ARBA00024343"/>
    </source>
</evidence>
<dbReference type="GO" id="GO:0003677">
    <property type="term" value="F:DNA binding"/>
    <property type="evidence" value="ECO:0007669"/>
    <property type="project" value="UniProtKB-KW"/>
</dbReference>
<keyword evidence="5" id="KW-0010">Activator</keyword>
<dbReference type="AlphaFoldDB" id="A0A5N6Q712"/>
<dbReference type="GO" id="GO:0005634">
    <property type="term" value="C:nucleus"/>
    <property type="evidence" value="ECO:0007669"/>
    <property type="project" value="UniProtKB-SubCell"/>
</dbReference>
<reference evidence="11 12" key="1">
    <citation type="submission" date="2019-05" db="EMBL/GenBank/DDBJ databases">
        <title>Mikania micrantha, genome provides insights into the molecular mechanism of rapid growth.</title>
        <authorList>
            <person name="Liu B."/>
        </authorList>
    </citation>
    <scope>NUCLEOTIDE SEQUENCE [LARGE SCALE GENOMIC DNA]</scope>
    <source>
        <strain evidence="11">NLD-2019</strain>
        <tissue evidence="11">Leaf</tissue>
    </source>
</reference>
<dbReference type="InterPro" id="IPR016177">
    <property type="entry name" value="DNA-bd_dom_sf"/>
</dbReference>
<organism evidence="11 12">
    <name type="scientific">Mikania micrantha</name>
    <name type="common">bitter vine</name>
    <dbReference type="NCBI Taxonomy" id="192012"/>
    <lineage>
        <taxon>Eukaryota</taxon>
        <taxon>Viridiplantae</taxon>
        <taxon>Streptophyta</taxon>
        <taxon>Embryophyta</taxon>
        <taxon>Tracheophyta</taxon>
        <taxon>Spermatophyta</taxon>
        <taxon>Magnoliopsida</taxon>
        <taxon>eudicotyledons</taxon>
        <taxon>Gunneridae</taxon>
        <taxon>Pentapetalae</taxon>
        <taxon>asterids</taxon>
        <taxon>campanulids</taxon>
        <taxon>Asterales</taxon>
        <taxon>Asteraceae</taxon>
        <taxon>Asteroideae</taxon>
        <taxon>Heliantheae alliance</taxon>
        <taxon>Eupatorieae</taxon>
        <taxon>Mikania</taxon>
    </lineage>
</organism>
<dbReference type="GO" id="GO:0003700">
    <property type="term" value="F:DNA-binding transcription factor activity"/>
    <property type="evidence" value="ECO:0007669"/>
    <property type="project" value="InterPro"/>
</dbReference>
<evidence type="ECO:0000256" key="3">
    <source>
        <dbReference type="ARBA" id="ARBA00023015"/>
    </source>
</evidence>
<evidence type="ECO:0000256" key="9">
    <source>
        <dbReference type="SAM" id="MobiDB-lite"/>
    </source>
</evidence>
<evidence type="ECO:0000256" key="4">
    <source>
        <dbReference type="ARBA" id="ARBA00023125"/>
    </source>
</evidence>
<dbReference type="InterPro" id="IPR036955">
    <property type="entry name" value="AP2/ERF_dom_sf"/>
</dbReference>
<keyword evidence="3" id="KW-0805">Transcription regulation</keyword>
<dbReference type="EMBL" id="SZYD01000001">
    <property type="protein sequence ID" value="KAD7480412.1"/>
    <property type="molecule type" value="Genomic_DNA"/>
</dbReference>
<dbReference type="PANTHER" id="PTHR31839:SF85">
    <property type="entry name" value="AP2_ERF DOMAIN-CONTAINING PROTEIN"/>
    <property type="match status" value="1"/>
</dbReference>
<feature type="region of interest" description="Disordered" evidence="9">
    <location>
        <begin position="1"/>
        <end position="32"/>
    </location>
</feature>
<dbReference type="SUPFAM" id="SSF54171">
    <property type="entry name" value="DNA-binding domain"/>
    <property type="match status" value="1"/>
</dbReference>
<accession>A0A5N6Q712</accession>
<feature type="region of interest" description="Disordered" evidence="9">
    <location>
        <begin position="157"/>
        <end position="181"/>
    </location>
</feature>
<feature type="compositionally biased region" description="Polar residues" evidence="9">
    <location>
        <begin position="117"/>
        <end position="132"/>
    </location>
</feature>
<protein>
    <recommendedName>
        <fullName evidence="10">AP2/ERF domain-containing protein</fullName>
    </recommendedName>
</protein>
<comment type="subcellular location">
    <subcellularLocation>
        <location evidence="1">Nucleus</location>
    </subcellularLocation>
</comment>
<dbReference type="InterPro" id="IPR045277">
    <property type="entry name" value="DRE1A-I"/>
</dbReference>
<evidence type="ECO:0000256" key="5">
    <source>
        <dbReference type="ARBA" id="ARBA00023159"/>
    </source>
</evidence>
<comment type="caution">
    <text evidence="11">The sequence shown here is derived from an EMBL/GenBank/DDBJ whole genome shotgun (WGS) entry which is preliminary data.</text>
</comment>
<dbReference type="InterPro" id="IPR001471">
    <property type="entry name" value="AP2/ERF_dom"/>
</dbReference>
<evidence type="ECO:0000259" key="10">
    <source>
        <dbReference type="PROSITE" id="PS51032"/>
    </source>
</evidence>
<evidence type="ECO:0000256" key="7">
    <source>
        <dbReference type="ARBA" id="ARBA00023242"/>
    </source>
</evidence>
<keyword evidence="4" id="KW-0238">DNA-binding</keyword>
<proteinExistence type="inferred from homology"/>